<evidence type="ECO:0000313" key="2">
    <source>
        <dbReference type="EMBL" id="CAB4295592.1"/>
    </source>
</evidence>
<dbReference type="Proteomes" id="UP000507245">
    <property type="component" value="Unassembled WGS sequence"/>
</dbReference>
<sequence length="63" mass="7338">MGQLMTCTSPYCIASDPWSFWRLLHRRHVAAAGSKRYEVWPPCSCTTYLCLVPVMLRYSDMIH</sequence>
<protein>
    <submittedName>
        <fullName evidence="1">Uncharacterized protein</fullName>
    </submittedName>
</protein>
<proteinExistence type="predicted"/>
<accession>A0A6J5TRB6</accession>
<evidence type="ECO:0000313" key="3">
    <source>
        <dbReference type="Proteomes" id="UP000507222"/>
    </source>
</evidence>
<gene>
    <name evidence="1" type="ORF">CURHAP_LOCUS7023</name>
    <name evidence="2" type="ORF">ORAREDHAP_LOCUS7013</name>
</gene>
<dbReference type="AlphaFoldDB" id="A0A6J5TRB6"/>
<dbReference type="EMBL" id="CAEKDK010000001">
    <property type="protein sequence ID" value="CAB4264998.1"/>
    <property type="molecule type" value="Genomic_DNA"/>
</dbReference>
<name>A0A6J5TRB6_PRUAR</name>
<dbReference type="Proteomes" id="UP000507222">
    <property type="component" value="Unassembled WGS sequence"/>
</dbReference>
<organism evidence="1 3">
    <name type="scientific">Prunus armeniaca</name>
    <name type="common">Apricot</name>
    <name type="synonym">Armeniaca vulgaris</name>
    <dbReference type="NCBI Taxonomy" id="36596"/>
    <lineage>
        <taxon>Eukaryota</taxon>
        <taxon>Viridiplantae</taxon>
        <taxon>Streptophyta</taxon>
        <taxon>Embryophyta</taxon>
        <taxon>Tracheophyta</taxon>
        <taxon>Spermatophyta</taxon>
        <taxon>Magnoliopsida</taxon>
        <taxon>eudicotyledons</taxon>
        <taxon>Gunneridae</taxon>
        <taxon>Pentapetalae</taxon>
        <taxon>rosids</taxon>
        <taxon>fabids</taxon>
        <taxon>Rosales</taxon>
        <taxon>Rosaceae</taxon>
        <taxon>Amygdaloideae</taxon>
        <taxon>Amygdaleae</taxon>
        <taxon>Prunus</taxon>
    </lineage>
</organism>
<reference evidence="4" key="1">
    <citation type="journal article" date="2020" name="Genome Biol.">
        <title>Gamete binning: chromosome-level and haplotype-resolved genome assembly enabled by high-throughput single-cell sequencing of gamete genomes.</title>
        <authorList>
            <person name="Campoy J.A."/>
            <person name="Sun H."/>
            <person name="Goel M."/>
            <person name="Jiao W.-B."/>
            <person name="Folz-Donahue K."/>
            <person name="Wang N."/>
            <person name="Rubio M."/>
            <person name="Liu C."/>
            <person name="Kukat C."/>
            <person name="Ruiz D."/>
            <person name="Huettel B."/>
            <person name="Schneeberger K."/>
        </authorList>
    </citation>
    <scope>NUCLEOTIDE SEQUENCE [LARGE SCALE GENOMIC DNA]</scope>
    <source>
        <strain evidence="4">cv. Rojo Pasion</strain>
    </source>
</reference>
<dbReference type="EMBL" id="CAEKKB010000001">
    <property type="protein sequence ID" value="CAB4295592.1"/>
    <property type="molecule type" value="Genomic_DNA"/>
</dbReference>
<evidence type="ECO:0000313" key="4">
    <source>
        <dbReference type="Proteomes" id="UP000507245"/>
    </source>
</evidence>
<reference evidence="1 3" key="2">
    <citation type="submission" date="2020-05" db="EMBL/GenBank/DDBJ databases">
        <authorList>
            <person name="Campoy J."/>
            <person name="Schneeberger K."/>
            <person name="Spophaly S."/>
        </authorList>
    </citation>
    <scope>NUCLEOTIDE SEQUENCE [LARGE SCALE GENOMIC DNA]</scope>
    <source>
        <strain evidence="1">PruArmRojPasFocal</strain>
    </source>
</reference>
<keyword evidence="4" id="KW-1185">Reference proteome</keyword>
<evidence type="ECO:0000313" key="1">
    <source>
        <dbReference type="EMBL" id="CAB4264998.1"/>
    </source>
</evidence>